<dbReference type="EMBL" id="MN739697">
    <property type="protein sequence ID" value="QHT21814.1"/>
    <property type="molecule type" value="Genomic_DNA"/>
</dbReference>
<protein>
    <recommendedName>
        <fullName evidence="3">Minor capsid protein P11 C-terminal conserved region domain-containing protein</fullName>
    </recommendedName>
</protein>
<dbReference type="PROSITE" id="PS51257">
    <property type="entry name" value="PROKAR_LIPOPROTEIN"/>
    <property type="match status" value="1"/>
</dbReference>
<feature type="region of interest" description="Disordered" evidence="1">
    <location>
        <begin position="45"/>
        <end position="131"/>
    </location>
</feature>
<feature type="domain" description="Minor capsid protein P11 C-terminal conserved region" evidence="3">
    <location>
        <begin position="174"/>
        <end position="254"/>
    </location>
</feature>
<reference evidence="4" key="1">
    <citation type="journal article" date="2020" name="Nature">
        <title>Giant virus diversity and host interactions through global metagenomics.</title>
        <authorList>
            <person name="Schulz F."/>
            <person name="Roux S."/>
            <person name="Paez-Espino D."/>
            <person name="Jungbluth S."/>
            <person name="Walsh D.A."/>
            <person name="Denef V.J."/>
            <person name="McMahon K.D."/>
            <person name="Konstantinidis K.T."/>
            <person name="Eloe-Fadrosh E.A."/>
            <person name="Kyrpides N.C."/>
            <person name="Woyke T."/>
        </authorList>
    </citation>
    <scope>NUCLEOTIDE SEQUENCE</scope>
    <source>
        <strain evidence="4">GVMAG-M-3300023179-103</strain>
    </source>
</reference>
<feature type="compositionally biased region" description="Low complexity" evidence="1">
    <location>
        <begin position="45"/>
        <end position="66"/>
    </location>
</feature>
<dbReference type="InterPro" id="IPR055730">
    <property type="entry name" value="P11_C"/>
</dbReference>
<accession>A0A6C0DYG7</accession>
<dbReference type="AlphaFoldDB" id="A0A6C0DYG7"/>
<evidence type="ECO:0000313" key="4">
    <source>
        <dbReference type="EMBL" id="QHT21814.1"/>
    </source>
</evidence>
<evidence type="ECO:0000256" key="1">
    <source>
        <dbReference type="SAM" id="MobiDB-lite"/>
    </source>
</evidence>
<keyword evidence="2" id="KW-0472">Membrane</keyword>
<keyword evidence="2" id="KW-1133">Transmembrane helix</keyword>
<sequence>MSDRYNIPLIIIVGCLLIFAFYYFFKKNSVVKNNGTLNVKVESSNMNQTSSDDDNSSYTPDYNSNSSDDDSIARIGRRGQGGLDRDYFEQQGGIPRENSYRAKKQDLSNVDPDAYEIDDMTKDDNKQYTPIDISDGNRLSLTQASYKLERKDKYGNIHGKVDFDNYKGTSTEKHDSNQLLPQEKEADWFQTIETTNVKNSNLINIYRPIGVNTISSSHKLASYDLRGTVPCPKFNVAPWNQSSVAQDTSLKSLC</sequence>
<evidence type="ECO:0000256" key="2">
    <source>
        <dbReference type="SAM" id="Phobius"/>
    </source>
</evidence>
<organism evidence="4">
    <name type="scientific">viral metagenome</name>
    <dbReference type="NCBI Taxonomy" id="1070528"/>
    <lineage>
        <taxon>unclassified sequences</taxon>
        <taxon>metagenomes</taxon>
        <taxon>organismal metagenomes</taxon>
    </lineage>
</organism>
<evidence type="ECO:0000259" key="3">
    <source>
        <dbReference type="Pfam" id="PF23983"/>
    </source>
</evidence>
<name>A0A6C0DYG7_9ZZZZ</name>
<feature type="transmembrane region" description="Helical" evidence="2">
    <location>
        <begin position="6"/>
        <end position="25"/>
    </location>
</feature>
<dbReference type="Pfam" id="PF23983">
    <property type="entry name" value="P11_C"/>
    <property type="match status" value="1"/>
</dbReference>
<keyword evidence="2" id="KW-0812">Transmembrane</keyword>
<proteinExistence type="predicted"/>